<name>A0A7Y6TYQ9_9BURK</name>
<dbReference type="AlphaFoldDB" id="A0A7Y6TYQ9"/>
<gene>
    <name evidence="2" type="ORF">HQN59_22425</name>
</gene>
<reference evidence="2 3" key="1">
    <citation type="submission" date="2020-06" db="EMBL/GenBank/DDBJ databases">
        <title>Schlegella sp. ID0723 isolated from air conditioner.</title>
        <authorList>
            <person name="Kim D.Y."/>
            <person name="Kim D.-U."/>
        </authorList>
    </citation>
    <scope>NUCLEOTIDE SEQUENCE [LARGE SCALE GENOMIC DNA]</scope>
    <source>
        <strain evidence="2 3">ID0723</strain>
    </source>
</reference>
<evidence type="ECO:0000313" key="2">
    <source>
        <dbReference type="EMBL" id="NUZ08508.1"/>
    </source>
</evidence>
<organism evidence="2 3">
    <name type="scientific">Piscinibacter koreensis</name>
    <dbReference type="NCBI Taxonomy" id="2742824"/>
    <lineage>
        <taxon>Bacteria</taxon>
        <taxon>Pseudomonadati</taxon>
        <taxon>Pseudomonadota</taxon>
        <taxon>Betaproteobacteria</taxon>
        <taxon>Burkholderiales</taxon>
        <taxon>Sphaerotilaceae</taxon>
        <taxon>Piscinibacter</taxon>
    </lineage>
</organism>
<dbReference type="EMBL" id="JABWMJ010000013">
    <property type="protein sequence ID" value="NUZ08508.1"/>
    <property type="molecule type" value="Genomic_DNA"/>
</dbReference>
<protein>
    <recommendedName>
        <fullName evidence="4">Lipoprotein</fullName>
    </recommendedName>
</protein>
<dbReference type="PROSITE" id="PS51257">
    <property type="entry name" value="PROKAR_LIPOPROTEIN"/>
    <property type="match status" value="1"/>
</dbReference>
<feature type="signal peptide" evidence="1">
    <location>
        <begin position="1"/>
        <end position="22"/>
    </location>
</feature>
<keyword evidence="3" id="KW-1185">Reference proteome</keyword>
<evidence type="ECO:0000256" key="1">
    <source>
        <dbReference type="SAM" id="SignalP"/>
    </source>
</evidence>
<comment type="caution">
    <text evidence="2">The sequence shown here is derived from an EMBL/GenBank/DDBJ whole genome shotgun (WGS) entry which is preliminary data.</text>
</comment>
<evidence type="ECO:0000313" key="3">
    <source>
        <dbReference type="Proteomes" id="UP000529637"/>
    </source>
</evidence>
<proteinExistence type="predicted"/>
<sequence length="126" mass="13548">MTKSFRSFGSGALLALAGGVIVAGCATQLPQAPAGIEQKIETASSRSDHEDVALQYERQAIVDAAAAKRHKGYAATYRRNTAPRSSAQAHETLARHCDRLSQTYEQAAEENIALAKLHWQLAAEAK</sequence>
<dbReference type="Proteomes" id="UP000529637">
    <property type="component" value="Unassembled WGS sequence"/>
</dbReference>
<keyword evidence="1" id="KW-0732">Signal</keyword>
<dbReference type="RefSeq" id="WP_176071350.1">
    <property type="nucleotide sequence ID" value="NZ_JABWMJ010000013.1"/>
</dbReference>
<evidence type="ECO:0008006" key="4">
    <source>
        <dbReference type="Google" id="ProtNLM"/>
    </source>
</evidence>
<accession>A0A7Y6TYQ9</accession>
<feature type="chain" id="PRO_5030849489" description="Lipoprotein" evidence="1">
    <location>
        <begin position="23"/>
        <end position="126"/>
    </location>
</feature>